<proteinExistence type="predicted"/>
<gene>
    <name evidence="1" type="ORF">BV133_3501</name>
    <name evidence="2" type="ORF">BVIRIDIS_07020</name>
</gene>
<accession>A0A0H5BIV3</accession>
<reference evidence="2" key="2">
    <citation type="submission" date="2015-11" db="EMBL/GenBank/DDBJ databases">
        <authorList>
            <person name="Zhang Y."/>
            <person name="Guo Z."/>
        </authorList>
    </citation>
    <scope>NUCLEOTIDE SEQUENCE</scope>
    <source>
        <strain evidence="2">1</strain>
    </source>
</reference>
<dbReference type="KEGG" id="bvr:BVIR_1258"/>
<dbReference type="EMBL" id="LN907867">
    <property type="protein sequence ID" value="CUU41707.1"/>
    <property type="molecule type" value="Genomic_DNA"/>
</dbReference>
<evidence type="ECO:0000313" key="3">
    <source>
        <dbReference type="Proteomes" id="UP000065734"/>
    </source>
</evidence>
<dbReference type="OrthoDB" id="7579205at2"/>
<sequence length="112" mass="11884">MSTAVQQALADLCSKGVLHGEDVADVLSVAPATVARWLRGEAVPDLPTRAAIGQIHFIVGRLTALFAADEVRHWLNDVQPALKGARPVDLIRGGRTAEVLAAIDALDMRPTP</sequence>
<dbReference type="RefSeq" id="WP_058124827.1">
    <property type="nucleotide sequence ID" value="NZ_AP014854.2"/>
</dbReference>
<keyword evidence="3" id="KW-1185">Reference proteome</keyword>
<evidence type="ECO:0000313" key="2">
    <source>
        <dbReference type="EMBL" id="CUU41707.1"/>
    </source>
</evidence>
<evidence type="ECO:0000313" key="1">
    <source>
        <dbReference type="EMBL" id="BAS01095.1"/>
    </source>
</evidence>
<name>A0A0H5BIV3_BLAVI</name>
<dbReference type="AlphaFoldDB" id="A0A0H5BIV3"/>
<reference evidence="1" key="1">
    <citation type="journal article" date="2015" name="Genome Announc.">
        <title>Complete Genome Sequence of the Bacteriochlorophyll b-Producing Photosynthetic Bacterium Blastochloris viridis.</title>
        <authorList>
            <person name="Tsukatani Y."/>
            <person name="Hirose Y."/>
            <person name="Harada J."/>
            <person name="Misawa N."/>
            <person name="Mori K."/>
            <person name="Inoue K."/>
            <person name="Tamiaki H."/>
        </authorList>
    </citation>
    <scope>NUCLEOTIDE SEQUENCE [LARGE SCALE GENOMIC DNA]</scope>
    <source>
        <strain evidence="1">DSM 133</strain>
    </source>
</reference>
<organism evidence="2 3">
    <name type="scientific">Blastochloris viridis</name>
    <name type="common">Rhodopseudomonas viridis</name>
    <dbReference type="NCBI Taxonomy" id="1079"/>
    <lineage>
        <taxon>Bacteria</taxon>
        <taxon>Pseudomonadati</taxon>
        <taxon>Pseudomonadota</taxon>
        <taxon>Alphaproteobacteria</taxon>
        <taxon>Hyphomicrobiales</taxon>
        <taxon>Blastochloridaceae</taxon>
        <taxon>Blastochloris</taxon>
    </lineage>
</organism>
<protein>
    <submittedName>
        <fullName evidence="2">Uncharacterized protein</fullName>
    </submittedName>
</protein>
<reference evidence="3" key="3">
    <citation type="journal article" date="2016" name="Genome Announc.">
        <title>Revised genome sequence of the purple photosynthetic bacterium Blastochloris viridis.</title>
        <authorList>
            <person name="Liu L.N."/>
            <person name="Faulkner M."/>
            <person name="Liu X."/>
            <person name="Huang F."/>
            <person name="Darby A.C."/>
            <person name="Hall N."/>
        </authorList>
    </citation>
    <scope>NUCLEOTIDE SEQUENCE [LARGE SCALE GENOMIC DNA]</scope>
    <source>
        <strain evidence="3">ATCC 19567 / DSM 133 / F</strain>
    </source>
</reference>
<dbReference type="EMBL" id="AP014854">
    <property type="protein sequence ID" value="BAS01095.1"/>
    <property type="molecule type" value="Genomic_DNA"/>
</dbReference>
<dbReference type="Proteomes" id="UP000065734">
    <property type="component" value="Chromosome I"/>
</dbReference>
<dbReference type="STRING" id="1079.BVIR_1258"/>